<feature type="binding site" evidence="11">
    <location>
        <begin position="273"/>
        <end position="275"/>
    </location>
    <ligand>
        <name>NAD(+)</name>
        <dbReference type="ChEBI" id="CHEBI:57540"/>
    </ligand>
</feature>
<dbReference type="RefSeq" id="WP_066982531.1">
    <property type="nucleotide sequence ID" value="NZ_LUUI01000104.1"/>
</dbReference>
<dbReference type="InterPro" id="IPR024910">
    <property type="entry name" value="Enoyl-CoA_Rdtase_cat_dom"/>
</dbReference>
<sequence>MIIKPRVRGFMCVTTHPVGCEANVKQQIDYVKSFGTIADGPKNVLVLGASTGYGLASRIVAAFGSGAKTLGVFFEREGTADKAGTPGWYNSAAFHKFAEAEGLYAKSINGDAFSDEIKQKTIAAIKQDFGKIDLVIYSLASPRRTHPKTGVTHNSTLKPIGKDLVQTGIDTDKEIIKSFTLPAATQEEIDNTVAVMGGEDWQMWIDALAEAGVLADGAKTSAFTYLGEKITQDIYWDGTIGAAKKDLDKRVIDIRSKLATIGGDARVSVLKAVVTQASAAIPVMPLYLALLFKVMKQAGTHEGCIEQVNGLFRDSLYNANPLLDDEGRLRADLKELQPQVQDQVNALWQQVNSDNINELTDFAGYKHEFLKLFGFEIDGVNYEADVNPEAPIANMA</sequence>
<proteinExistence type="inferred from homology"/>
<feature type="domain" description="Trans-2-enoyl-CoA reductase-like NAD(P)H binding" evidence="14">
    <location>
        <begin position="2"/>
        <end position="79"/>
    </location>
</feature>
<dbReference type="STRING" id="980561.A1359_09685"/>
<evidence type="ECO:0000256" key="7">
    <source>
        <dbReference type="ARBA" id="ARBA00023160"/>
    </source>
</evidence>
<evidence type="ECO:0000256" key="9">
    <source>
        <dbReference type="ARBA" id="ARBA00048572"/>
    </source>
</evidence>
<keyword evidence="16" id="KW-1185">Reference proteome</keyword>
<evidence type="ECO:0000313" key="15">
    <source>
        <dbReference type="EMBL" id="OAI15175.1"/>
    </source>
</evidence>
<dbReference type="UniPathway" id="UPA00094"/>
<keyword evidence="2 11" id="KW-0444">Lipid biosynthesis</keyword>
<keyword evidence="5 11" id="KW-0520">NAD</keyword>
<dbReference type="NCBIfam" id="NF043048">
    <property type="entry name" value="EnoyACPredFabV"/>
    <property type="match status" value="1"/>
</dbReference>
<evidence type="ECO:0000256" key="8">
    <source>
        <dbReference type="ARBA" id="ARBA00048302"/>
    </source>
</evidence>
<comment type="pathway">
    <text evidence="11">Lipid metabolism; fatty acid biosynthesis.</text>
</comment>
<protein>
    <recommendedName>
        <fullName evidence="11">Enoyl-[acyl-carrier-protein] reductase [NADH]</fullName>
        <shortName evidence="11">ENR</shortName>
        <ecNumber evidence="11">1.3.1.9</ecNumber>
    </recommendedName>
</protein>
<dbReference type="InterPro" id="IPR050048">
    <property type="entry name" value="FabV-like_NADH_b"/>
</dbReference>
<dbReference type="InterPro" id="IPR024906">
    <property type="entry name" value="Eno_Rdtase_FAD-bd_dom"/>
</dbReference>
<feature type="active site" description="Proton donor" evidence="11">
    <location>
        <position position="235"/>
    </location>
</feature>
<feature type="binding site" evidence="11">
    <location>
        <begin position="74"/>
        <end position="75"/>
    </location>
    <ligand>
        <name>NAD(+)</name>
        <dbReference type="ChEBI" id="CHEBI:57540"/>
    </ligand>
</feature>
<feature type="binding site" evidence="11">
    <location>
        <begin position="111"/>
        <end position="112"/>
    </location>
    <ligand>
        <name>NAD(+)</name>
        <dbReference type="ChEBI" id="CHEBI:57540"/>
    </ligand>
</feature>
<comment type="catalytic activity">
    <reaction evidence="9 11">
        <text>a 2,3-saturated acyl-[ACP] + NAD(+) = a (2E)-enoyl-[ACP] + NADH + H(+)</text>
        <dbReference type="Rhea" id="RHEA:10240"/>
        <dbReference type="Rhea" id="RHEA-COMP:9925"/>
        <dbReference type="Rhea" id="RHEA-COMP:9926"/>
        <dbReference type="ChEBI" id="CHEBI:15378"/>
        <dbReference type="ChEBI" id="CHEBI:57540"/>
        <dbReference type="ChEBI" id="CHEBI:57945"/>
        <dbReference type="ChEBI" id="CHEBI:78784"/>
        <dbReference type="ChEBI" id="CHEBI:78785"/>
        <dbReference type="EC" id="1.3.1.9"/>
    </reaction>
</comment>
<evidence type="ECO:0000259" key="13">
    <source>
        <dbReference type="Pfam" id="PF12241"/>
    </source>
</evidence>
<keyword evidence="6 11" id="KW-0443">Lipid metabolism</keyword>
<evidence type="ECO:0000256" key="4">
    <source>
        <dbReference type="ARBA" id="ARBA00023002"/>
    </source>
</evidence>
<reference evidence="15 16" key="1">
    <citation type="submission" date="2016-03" db="EMBL/GenBank/DDBJ databases">
        <authorList>
            <person name="Ploux O."/>
        </authorList>
    </citation>
    <scope>NUCLEOTIDE SEQUENCE [LARGE SCALE GENOMIC DNA]</scope>
    <source>
        <strain evidence="15 16">R-45370</strain>
    </source>
</reference>
<comment type="subunit">
    <text evidence="1 11">Monomer.</text>
</comment>
<dbReference type="GO" id="GO:0050343">
    <property type="term" value="F:trans-2-enoyl-CoA reductase (NADH) activity"/>
    <property type="evidence" value="ECO:0007669"/>
    <property type="project" value="UniProtKB-EC"/>
</dbReference>
<dbReference type="InterPro" id="IPR010758">
    <property type="entry name" value="Trans-2-enoyl-CoA_reductase"/>
</dbReference>
<evidence type="ECO:0000313" key="16">
    <source>
        <dbReference type="Proteomes" id="UP000078476"/>
    </source>
</evidence>
<dbReference type="EC" id="1.3.1.9" evidence="11"/>
<dbReference type="HAMAP" id="MF_01838">
    <property type="entry name" value="FabV_reductase"/>
    <property type="match status" value="1"/>
</dbReference>
<dbReference type="NCBIfam" id="NF010177">
    <property type="entry name" value="PRK13656.1"/>
    <property type="match status" value="1"/>
</dbReference>
<feature type="binding site" evidence="11">
    <location>
        <begin position="48"/>
        <end position="53"/>
    </location>
    <ligand>
        <name>NAD(+)</name>
        <dbReference type="ChEBI" id="CHEBI:57540"/>
    </ligand>
</feature>
<dbReference type="EMBL" id="LUUI01000104">
    <property type="protein sequence ID" value="OAI15175.1"/>
    <property type="molecule type" value="Genomic_DNA"/>
</dbReference>
<evidence type="ECO:0000256" key="10">
    <source>
        <dbReference type="ARBA" id="ARBA00060887"/>
    </source>
</evidence>
<dbReference type="Pfam" id="PF12242">
    <property type="entry name" value="Eno-Rase_NADH_b"/>
    <property type="match status" value="1"/>
</dbReference>
<dbReference type="GO" id="GO:0006633">
    <property type="term" value="P:fatty acid biosynthetic process"/>
    <property type="evidence" value="ECO:0007669"/>
    <property type="project" value="UniProtKB-UniRule"/>
</dbReference>
<comment type="similarity">
    <text evidence="10 11">Belongs to the TER reductase family.</text>
</comment>
<keyword evidence="7 11" id="KW-0275">Fatty acid biosynthesis</keyword>
<feature type="domain" description="Enoyl reductase FAD binding" evidence="12">
    <location>
        <begin position="323"/>
        <end position="386"/>
    </location>
</feature>
<dbReference type="AlphaFoldDB" id="A0A177NBC1"/>
<organism evidence="15 16">
    <name type="scientific">Methylomonas lenta</name>
    <dbReference type="NCBI Taxonomy" id="980561"/>
    <lineage>
        <taxon>Bacteria</taxon>
        <taxon>Pseudomonadati</taxon>
        <taxon>Pseudomonadota</taxon>
        <taxon>Gammaproteobacteria</taxon>
        <taxon>Methylococcales</taxon>
        <taxon>Methylococcaceae</taxon>
        <taxon>Methylomonas</taxon>
    </lineage>
</organism>
<dbReference type="Pfam" id="PF12241">
    <property type="entry name" value="Enoyl_reductase"/>
    <property type="match status" value="1"/>
</dbReference>
<feature type="binding site" evidence="11">
    <location>
        <position position="244"/>
    </location>
    <ligand>
        <name>NAD(+)</name>
        <dbReference type="ChEBI" id="CHEBI:57540"/>
    </ligand>
</feature>
<dbReference type="Gene3D" id="3.40.50.720">
    <property type="entry name" value="NAD(P)-binding Rossmann-like Domain"/>
    <property type="match status" value="1"/>
</dbReference>
<name>A0A177NBC1_9GAMM</name>
<evidence type="ECO:0000256" key="1">
    <source>
        <dbReference type="ARBA" id="ARBA00011245"/>
    </source>
</evidence>
<dbReference type="OrthoDB" id="9802260at2"/>
<evidence type="ECO:0000256" key="11">
    <source>
        <dbReference type="HAMAP-Rule" id="MF_01838"/>
    </source>
</evidence>
<dbReference type="Proteomes" id="UP000078476">
    <property type="component" value="Unassembled WGS sequence"/>
</dbReference>
<evidence type="ECO:0000256" key="2">
    <source>
        <dbReference type="ARBA" id="ARBA00022516"/>
    </source>
</evidence>
<dbReference type="PANTHER" id="PTHR37480:SF1">
    <property type="entry name" value="ENOYL-[ACYL-CARRIER-PROTEIN] REDUCTASE [NADH]"/>
    <property type="match status" value="1"/>
</dbReference>
<evidence type="ECO:0000259" key="12">
    <source>
        <dbReference type="Pfam" id="PF07055"/>
    </source>
</evidence>
<keyword evidence="3 11" id="KW-0276">Fatty acid metabolism</keyword>
<feature type="site" description="Plays an important role in discriminating NADH against NADPH" evidence="11">
    <location>
        <position position="75"/>
    </location>
</feature>
<dbReference type="GO" id="GO:0051287">
    <property type="term" value="F:NAD binding"/>
    <property type="evidence" value="ECO:0007669"/>
    <property type="project" value="UniProtKB-UniRule"/>
</dbReference>
<feature type="binding site" evidence="11">
    <location>
        <begin position="139"/>
        <end position="140"/>
    </location>
    <ligand>
        <name>NAD(+)</name>
        <dbReference type="ChEBI" id="CHEBI:57540"/>
    </ligand>
</feature>
<comment type="caution">
    <text evidence="15">The sequence shown here is derived from an EMBL/GenBank/DDBJ whole genome shotgun (WGS) entry which is preliminary data.</text>
</comment>
<evidence type="ECO:0000256" key="3">
    <source>
        <dbReference type="ARBA" id="ARBA00022832"/>
    </source>
</evidence>
<keyword evidence="4 11" id="KW-0560">Oxidoreductase</keyword>
<dbReference type="PANTHER" id="PTHR37480">
    <property type="entry name" value="ENOYL-[ACYL-CARRIER-PROTEIN] REDUCTASE [NADH]"/>
    <property type="match status" value="1"/>
</dbReference>
<comment type="catalytic activity">
    <reaction evidence="8">
        <text>a 2,3-saturated acyl-CoA + NAD(+) = a (2E)-enoyl-CoA + NADH + H(+)</text>
        <dbReference type="Rhea" id="RHEA:18177"/>
        <dbReference type="ChEBI" id="CHEBI:15378"/>
        <dbReference type="ChEBI" id="CHEBI:57540"/>
        <dbReference type="ChEBI" id="CHEBI:57945"/>
        <dbReference type="ChEBI" id="CHEBI:58856"/>
        <dbReference type="ChEBI" id="CHEBI:65111"/>
        <dbReference type="EC" id="1.3.1.44"/>
    </reaction>
</comment>
<gene>
    <name evidence="11" type="primary">fabV</name>
    <name evidence="15" type="ORF">A1359_09685</name>
</gene>
<feature type="binding site" evidence="11">
    <location>
        <position position="225"/>
    </location>
    <ligand>
        <name>substrate</name>
    </ligand>
</feature>
<dbReference type="FunFam" id="3.40.50.720:FF:000221">
    <property type="entry name" value="Enoyl-[acyl-carrier-protein] reductase [NADH]"/>
    <property type="match status" value="1"/>
</dbReference>
<evidence type="ECO:0000256" key="6">
    <source>
        <dbReference type="ARBA" id="ARBA00023098"/>
    </source>
</evidence>
<comment type="function">
    <text evidence="11">Involved in the final reduction of the elongation cycle of fatty acid synthesis (FAS II). Catalyzes the reduction of a carbon-carbon double bond in an enoyl moiety that is covalently linked to an acyl carrier protein (ACP).</text>
</comment>
<feature type="domain" description="Trans-2-enoyl-CoA reductase catalytic" evidence="13">
    <location>
        <begin position="82"/>
        <end position="317"/>
    </location>
</feature>
<evidence type="ECO:0000259" key="14">
    <source>
        <dbReference type="Pfam" id="PF12242"/>
    </source>
</evidence>
<dbReference type="GO" id="GO:0004318">
    <property type="term" value="F:enoyl-[acyl-carrier-protein] reductase (NADH) activity"/>
    <property type="evidence" value="ECO:0007669"/>
    <property type="project" value="UniProtKB-UniRule"/>
</dbReference>
<accession>A0A177NBC1</accession>
<dbReference type="Pfam" id="PF07055">
    <property type="entry name" value="Eno-Rase_FAD_bd"/>
    <property type="match status" value="1"/>
</dbReference>
<evidence type="ECO:0000256" key="5">
    <source>
        <dbReference type="ARBA" id="ARBA00023027"/>
    </source>
</evidence>